<protein>
    <recommendedName>
        <fullName evidence="5">Endoplasmic reticulum transmembrane protein</fullName>
    </recommendedName>
</protein>
<sequence length="233" mass="25590">MFSWAAMSLWNLVYYAFVVETVLCILFMVLSYLPIFIRRPIKNAMKQLNSKLLGQAATFCVVILAACFAESIRGAGKHRHHHDDGHADGLKDKLFHDNKRLRAERNAYLSFGSLFLALVLSQLWVLLNRVIDLEEKEAKQAAVHGALVKQVKNREDQSGLVEVAKGLSEVEAKGALSQDAKALEQTIAALRAEVKQLRDAAGKDTTLQDKPAADAGVNKRPAAASAAKAPKED</sequence>
<comment type="caution">
    <text evidence="5">Lacks conserved residue(s) required for the propagation of feature annotation.</text>
</comment>
<keyword evidence="3 5" id="KW-1133">Transmembrane helix</keyword>
<keyword evidence="5" id="KW-0813">Transport</keyword>
<dbReference type="GO" id="GO:0006888">
    <property type="term" value="P:endoplasmic reticulum to Golgi vesicle-mediated transport"/>
    <property type="evidence" value="ECO:0007669"/>
    <property type="project" value="UniProtKB-UniRule"/>
</dbReference>
<dbReference type="GO" id="GO:0006886">
    <property type="term" value="P:intracellular protein transport"/>
    <property type="evidence" value="ECO:0007669"/>
    <property type="project" value="UniProtKB-UniRule"/>
</dbReference>
<proteinExistence type="inferred from homology"/>
<evidence type="ECO:0000256" key="1">
    <source>
        <dbReference type="ARBA" id="ARBA00004141"/>
    </source>
</evidence>
<keyword evidence="2 5" id="KW-0812">Transmembrane</keyword>
<keyword evidence="4 5" id="KW-0472">Membrane</keyword>
<dbReference type="AlphaFoldDB" id="A0A7S0M9V0"/>
<feature type="transmembrane region" description="Helical" evidence="5">
    <location>
        <begin position="107"/>
        <end position="127"/>
    </location>
</feature>
<organism evidence="8">
    <name type="scientific">Cryptomonas curvata</name>
    <dbReference type="NCBI Taxonomy" id="233186"/>
    <lineage>
        <taxon>Eukaryota</taxon>
        <taxon>Cryptophyceae</taxon>
        <taxon>Cryptomonadales</taxon>
        <taxon>Cryptomonadaceae</taxon>
        <taxon>Cryptomonas</taxon>
    </lineage>
</organism>
<evidence type="ECO:0000256" key="4">
    <source>
        <dbReference type="ARBA" id="ARBA00023136"/>
    </source>
</evidence>
<comment type="subcellular location">
    <subcellularLocation>
        <location evidence="5">Endoplasmic reticulum membrane</location>
        <topology evidence="5">Multi-pass membrane protein</topology>
    </subcellularLocation>
    <subcellularLocation>
        <location evidence="1">Membrane</location>
        <topology evidence="1">Multi-pass membrane protein</topology>
    </subcellularLocation>
</comment>
<dbReference type="GO" id="GO:0070973">
    <property type="term" value="P:protein localization to endoplasmic reticulum exit site"/>
    <property type="evidence" value="ECO:0007669"/>
    <property type="project" value="UniProtKB-UniRule"/>
</dbReference>
<evidence type="ECO:0000256" key="6">
    <source>
        <dbReference type="SAM" id="MobiDB-lite"/>
    </source>
</evidence>
<feature type="compositionally biased region" description="Low complexity" evidence="6">
    <location>
        <begin position="221"/>
        <end position="233"/>
    </location>
</feature>
<evidence type="ECO:0000256" key="2">
    <source>
        <dbReference type="ARBA" id="ARBA00022692"/>
    </source>
</evidence>
<keyword evidence="5" id="KW-0256">Endoplasmic reticulum</keyword>
<comment type="similarity">
    <text evidence="5">Belongs to the BCAP29/BCAP31 family.</text>
</comment>
<keyword evidence="5" id="KW-0931">ER-Golgi transport</keyword>
<comment type="function">
    <text evidence="5">May play a role in anterograde transport of membrane proteins from the endoplasmic reticulum to the Golgi.</text>
</comment>
<dbReference type="Pfam" id="PF05529">
    <property type="entry name" value="Bap31"/>
    <property type="match status" value="1"/>
</dbReference>
<evidence type="ECO:0000259" key="7">
    <source>
        <dbReference type="Pfam" id="PF05529"/>
    </source>
</evidence>
<name>A0A7S0M9V0_9CRYP</name>
<evidence type="ECO:0000256" key="3">
    <source>
        <dbReference type="ARBA" id="ARBA00022989"/>
    </source>
</evidence>
<feature type="domain" description="BAP29/BAP31 transmembrane" evidence="7">
    <location>
        <begin position="8"/>
        <end position="138"/>
    </location>
</feature>
<dbReference type="InterPro" id="IPR040463">
    <property type="entry name" value="BAP29/BAP31_N"/>
</dbReference>
<evidence type="ECO:0000256" key="5">
    <source>
        <dbReference type="RuleBase" id="RU367026"/>
    </source>
</evidence>
<dbReference type="InterPro" id="IPR008417">
    <property type="entry name" value="BAP29/BAP31"/>
</dbReference>
<dbReference type="EMBL" id="HBEZ01023330">
    <property type="protein sequence ID" value="CAD8635257.1"/>
    <property type="molecule type" value="Transcribed_RNA"/>
</dbReference>
<dbReference type="GO" id="GO:0005789">
    <property type="term" value="C:endoplasmic reticulum membrane"/>
    <property type="evidence" value="ECO:0007669"/>
    <property type="project" value="UniProtKB-SubCell"/>
</dbReference>
<reference evidence="8" key="1">
    <citation type="submission" date="2021-01" db="EMBL/GenBank/DDBJ databases">
        <authorList>
            <person name="Corre E."/>
            <person name="Pelletier E."/>
            <person name="Niang G."/>
            <person name="Scheremetjew M."/>
            <person name="Finn R."/>
            <person name="Kale V."/>
            <person name="Holt S."/>
            <person name="Cochrane G."/>
            <person name="Meng A."/>
            <person name="Brown T."/>
            <person name="Cohen L."/>
        </authorList>
    </citation>
    <scope>NUCLEOTIDE SEQUENCE</scope>
    <source>
        <strain evidence="8">CCAP979/52</strain>
    </source>
</reference>
<dbReference type="PANTHER" id="PTHR12701:SF20">
    <property type="entry name" value="ENDOPLASMIC RETICULUM TRANSMEMBRANE PROTEIN"/>
    <property type="match status" value="1"/>
</dbReference>
<gene>
    <name evidence="8" type="ORF">CCUR1050_LOCUS12938</name>
</gene>
<keyword evidence="5" id="KW-0653">Protein transport</keyword>
<evidence type="ECO:0000313" key="8">
    <source>
        <dbReference type="EMBL" id="CAD8635257.1"/>
    </source>
</evidence>
<accession>A0A7S0M9V0</accession>
<feature type="transmembrane region" description="Helical" evidence="5">
    <location>
        <begin position="12"/>
        <end position="33"/>
    </location>
</feature>
<feature type="region of interest" description="Disordered" evidence="6">
    <location>
        <begin position="199"/>
        <end position="233"/>
    </location>
</feature>
<dbReference type="PANTHER" id="PTHR12701">
    <property type="entry name" value="BCR-ASSOCIATED PROTEIN, BAP"/>
    <property type="match status" value="1"/>
</dbReference>